<sequence length="30" mass="3823">MEWNDLLKDVSRRFKYRSWLLIDLPRDGYH</sequence>
<accession>A0A1G8I1W9</accession>
<evidence type="ECO:0000313" key="1">
    <source>
        <dbReference type="EMBL" id="SDI12929.1"/>
    </source>
</evidence>
<name>A0A1G8I1W9_9GAMM</name>
<reference evidence="1 2" key="1">
    <citation type="submission" date="2016-10" db="EMBL/GenBank/DDBJ databases">
        <authorList>
            <person name="de Groot N.N."/>
        </authorList>
    </citation>
    <scope>NUCLEOTIDE SEQUENCE [LARGE SCALE GENOMIC DNA]</scope>
    <source>
        <strain evidence="1 2">LMG 18387</strain>
    </source>
</reference>
<dbReference type="EMBL" id="FNDG01000011">
    <property type="protein sequence ID" value="SDI12929.1"/>
    <property type="molecule type" value="Genomic_DNA"/>
</dbReference>
<gene>
    <name evidence="1" type="ORF">SAMN05216588_111189</name>
</gene>
<protein>
    <submittedName>
        <fullName evidence="1">Uncharacterized protein</fullName>
    </submittedName>
</protein>
<dbReference type="AlphaFoldDB" id="A0A1G8I1W9"/>
<dbReference type="STRING" id="29435.SAMN05216588_111189"/>
<proteinExistence type="predicted"/>
<dbReference type="Proteomes" id="UP000198606">
    <property type="component" value="Unassembled WGS sequence"/>
</dbReference>
<evidence type="ECO:0000313" key="2">
    <source>
        <dbReference type="Proteomes" id="UP000198606"/>
    </source>
</evidence>
<organism evidence="1 2">
    <name type="scientific">Phytopseudomonas flavescens</name>
    <dbReference type="NCBI Taxonomy" id="29435"/>
    <lineage>
        <taxon>Bacteria</taxon>
        <taxon>Pseudomonadati</taxon>
        <taxon>Pseudomonadota</taxon>
        <taxon>Gammaproteobacteria</taxon>
        <taxon>Pseudomonadales</taxon>
        <taxon>Pseudomonadaceae</taxon>
        <taxon>Phytopseudomonas</taxon>
    </lineage>
</organism>